<reference evidence="2" key="1">
    <citation type="journal article" date="2023" name="G3 (Bethesda)">
        <title>A reference genome for the long-term kleptoplast-retaining sea slug Elysia crispata morphotype clarki.</title>
        <authorList>
            <person name="Eastman K.E."/>
            <person name="Pendleton A.L."/>
            <person name="Shaikh M.A."/>
            <person name="Suttiyut T."/>
            <person name="Ogas R."/>
            <person name="Tomko P."/>
            <person name="Gavelis G."/>
            <person name="Widhalm J.R."/>
            <person name="Wisecaver J.H."/>
        </authorList>
    </citation>
    <scope>NUCLEOTIDE SEQUENCE</scope>
    <source>
        <strain evidence="2">ECLA1</strain>
    </source>
</reference>
<feature type="region of interest" description="Disordered" evidence="1">
    <location>
        <begin position="204"/>
        <end position="223"/>
    </location>
</feature>
<feature type="compositionally biased region" description="Basic residues" evidence="1">
    <location>
        <begin position="493"/>
        <end position="508"/>
    </location>
</feature>
<sequence>MVSIGHNGRIILTTNGLLSGRYQREGIGQTRSNGVVVVMEALTKNDSKKKEEKEDQLANELKGCCRTCKKTWQRAILHQNKSLTEGSNIFDSFYDVKIKIDICYNVGCHDLVQNFHKTTSAMIKPNSDPNELGTFMSASFPLSPPGVGHASTSANHQPHSPVFPFCFPNDAISSHSLPGSGKNSMDFLGYTSPRSYLDAFQTGQRQGETTRMEGSPDRSGWPTVVDSRIPFTTYLQNLTHTLRMAATKGATSASSNGSGTVSFPAASNSSSNHRTCASPANPCDFTPSPRTLSCGSQAEPDSSCCDDERSFDVKEDDKGADFRTKMVETEMNTWTNDTAEKKEFCNLKRGLSTDRGESSVQCKEKTTLPPAKKFLSQQTQFGRSLPCLMISPAQQTTQENSQTSLSAPVAPYSPLPTSPLPSLGSSLPYHFRLHPQYSVLRDSPDEPQQHLTSVQQIPSGPSSSGISAADSSVLSSSLPVSLLQYHLQEQQLHRHHHHQHHQQRHLQQHPHQQELRAQYPDSVPDGRLFLESALFQDACGKQNPRLKCFVVSGDNSMHWI</sequence>
<organism evidence="2 3">
    <name type="scientific">Elysia crispata</name>
    <name type="common">lettuce slug</name>
    <dbReference type="NCBI Taxonomy" id="231223"/>
    <lineage>
        <taxon>Eukaryota</taxon>
        <taxon>Metazoa</taxon>
        <taxon>Spiralia</taxon>
        <taxon>Lophotrochozoa</taxon>
        <taxon>Mollusca</taxon>
        <taxon>Gastropoda</taxon>
        <taxon>Heterobranchia</taxon>
        <taxon>Euthyneura</taxon>
        <taxon>Panpulmonata</taxon>
        <taxon>Sacoglossa</taxon>
        <taxon>Placobranchoidea</taxon>
        <taxon>Plakobranchidae</taxon>
        <taxon>Elysia</taxon>
    </lineage>
</organism>
<feature type="compositionally biased region" description="Polar residues" evidence="1">
    <location>
        <begin position="265"/>
        <end position="275"/>
    </location>
</feature>
<evidence type="ECO:0000313" key="2">
    <source>
        <dbReference type="EMBL" id="KAK3762855.1"/>
    </source>
</evidence>
<accession>A0AAE1DAL3</accession>
<comment type="caution">
    <text evidence="2">The sequence shown here is derived from an EMBL/GenBank/DDBJ whole genome shotgun (WGS) entry which is preliminary data.</text>
</comment>
<feature type="region of interest" description="Disordered" evidence="1">
    <location>
        <begin position="490"/>
        <end position="513"/>
    </location>
</feature>
<evidence type="ECO:0000256" key="1">
    <source>
        <dbReference type="SAM" id="MobiDB-lite"/>
    </source>
</evidence>
<name>A0AAE1DAL3_9GAST</name>
<dbReference type="Proteomes" id="UP001283361">
    <property type="component" value="Unassembled WGS sequence"/>
</dbReference>
<protein>
    <submittedName>
        <fullName evidence="2">Uncharacterized protein</fullName>
    </submittedName>
</protein>
<feature type="region of interest" description="Disordered" evidence="1">
    <location>
        <begin position="250"/>
        <end position="277"/>
    </location>
</feature>
<keyword evidence="3" id="KW-1185">Reference proteome</keyword>
<evidence type="ECO:0000313" key="3">
    <source>
        <dbReference type="Proteomes" id="UP001283361"/>
    </source>
</evidence>
<feature type="region of interest" description="Disordered" evidence="1">
    <location>
        <begin position="440"/>
        <end position="470"/>
    </location>
</feature>
<dbReference type="EMBL" id="JAWDGP010004629">
    <property type="protein sequence ID" value="KAK3762855.1"/>
    <property type="molecule type" value="Genomic_DNA"/>
</dbReference>
<proteinExistence type="predicted"/>
<feature type="compositionally biased region" description="Low complexity" evidence="1">
    <location>
        <begin position="453"/>
        <end position="470"/>
    </location>
</feature>
<dbReference type="AlphaFoldDB" id="A0AAE1DAL3"/>
<feature type="compositionally biased region" description="Low complexity" evidence="1">
    <location>
        <begin position="250"/>
        <end position="260"/>
    </location>
</feature>
<gene>
    <name evidence="2" type="ORF">RRG08_027636</name>
</gene>